<feature type="domain" description="Enolase N-terminal" evidence="14">
    <location>
        <begin position="3"/>
        <end position="105"/>
    </location>
</feature>
<evidence type="ECO:0000313" key="16">
    <source>
        <dbReference type="Proteomes" id="UP000002281"/>
    </source>
</evidence>
<reference evidence="15" key="2">
    <citation type="submission" date="2025-08" db="UniProtKB">
        <authorList>
            <consortium name="Ensembl"/>
        </authorList>
    </citation>
    <scope>IDENTIFICATION</scope>
    <source>
        <strain evidence="15">Thoroughbred</strain>
    </source>
</reference>
<evidence type="ECO:0000256" key="10">
    <source>
        <dbReference type="ARBA" id="ARBA00023239"/>
    </source>
</evidence>
<proteinExistence type="inferred from homology"/>
<dbReference type="EC" id="4.2.1.11" evidence="5"/>
<dbReference type="GO" id="GO:0000287">
    <property type="term" value="F:magnesium ion binding"/>
    <property type="evidence" value="ECO:0007669"/>
    <property type="project" value="InterPro"/>
</dbReference>
<dbReference type="InterPro" id="IPR029017">
    <property type="entry name" value="Enolase-like_N"/>
</dbReference>
<evidence type="ECO:0000256" key="4">
    <source>
        <dbReference type="ARBA" id="ARBA00009604"/>
    </source>
</evidence>
<name>A0A9L0TFD0_HORSE</name>
<dbReference type="Ensembl" id="ENSECAT00000024763.4">
    <property type="protein sequence ID" value="ENSECAP00000085283.1"/>
    <property type="gene ID" value="ENSECAG00000023024.4"/>
</dbReference>
<dbReference type="AlphaFoldDB" id="A0A9L0TFD0"/>
<accession>A0A9L0TFD0</accession>
<comment type="catalytic activity">
    <reaction evidence="12">
        <text>(2R)-2-phosphoglycerate = phosphoenolpyruvate + H2O</text>
        <dbReference type="Rhea" id="RHEA:10164"/>
        <dbReference type="ChEBI" id="CHEBI:15377"/>
        <dbReference type="ChEBI" id="CHEBI:58289"/>
        <dbReference type="ChEBI" id="CHEBI:58702"/>
        <dbReference type="EC" id="4.2.1.11"/>
    </reaction>
</comment>
<keyword evidence="8" id="KW-0460">Magnesium</keyword>
<feature type="domain" description="Enolase C-terminal TIM barrel" evidence="13">
    <location>
        <begin position="81"/>
        <end position="283"/>
    </location>
</feature>
<dbReference type="InterPro" id="IPR000941">
    <property type="entry name" value="Enolase"/>
</dbReference>
<evidence type="ECO:0000259" key="13">
    <source>
        <dbReference type="SMART" id="SM01192"/>
    </source>
</evidence>
<evidence type="ECO:0000256" key="12">
    <source>
        <dbReference type="ARBA" id="ARBA00048333"/>
    </source>
</evidence>
<sequence>MSVLKIDAREIFHSHGHPTVEVDLCTSKVLFRAAMPSGTSIGVYGALEFWSNDKTHYMGKDVSNAVEHVNKTIESALISKKLSMPLVWGMKAGLLLENKEALELLKNATGIAGYTSKVFFVFFRSGKYDLDFKLPDDPSKYIIPERLIHLYKSFTKDYPVTFTASRGIQVVGSDLIVTDLKLMFKVVGEKLCNCLLLKANHINSLTKSLQACKLAQWGVRVSHCSRETEDAVIADLVVGHCTGQNKTGAPGQSECLAKYNQLLRTEERLGSKAKFAGKNFRNSVAK</sequence>
<dbReference type="Gene3D" id="3.30.390.10">
    <property type="entry name" value="Enolase-like, N-terminal domain"/>
    <property type="match status" value="1"/>
</dbReference>
<dbReference type="SMART" id="SM01193">
    <property type="entry name" value="Enolase_N"/>
    <property type="match status" value="1"/>
</dbReference>
<evidence type="ECO:0000259" key="14">
    <source>
        <dbReference type="SMART" id="SM01193"/>
    </source>
</evidence>
<dbReference type="GeneTree" id="ENSGT00950000182805"/>
<keyword evidence="7" id="KW-0479">Metal-binding</keyword>
<evidence type="ECO:0000313" key="15">
    <source>
        <dbReference type="Ensembl" id="ENSECAP00000085283.1"/>
    </source>
</evidence>
<dbReference type="PANTHER" id="PTHR11902:SF12">
    <property type="entry name" value="ALPHA-ENOLASE"/>
    <property type="match status" value="1"/>
</dbReference>
<dbReference type="InterPro" id="IPR020811">
    <property type="entry name" value="Enolase_N"/>
</dbReference>
<evidence type="ECO:0000256" key="11">
    <source>
        <dbReference type="ARBA" id="ARBA00031125"/>
    </source>
</evidence>
<evidence type="ECO:0000256" key="8">
    <source>
        <dbReference type="ARBA" id="ARBA00022842"/>
    </source>
</evidence>
<comment type="subcellular location">
    <subcellularLocation>
        <location evidence="2">Cytoplasm</location>
    </subcellularLocation>
</comment>
<dbReference type="GO" id="GO:0000015">
    <property type="term" value="C:phosphopyruvate hydratase complex"/>
    <property type="evidence" value="ECO:0000318"/>
    <property type="project" value="GO_Central"/>
</dbReference>
<protein>
    <recommendedName>
        <fullName evidence="5">phosphopyruvate hydratase</fullName>
        <ecNumber evidence="5">4.2.1.11</ecNumber>
    </recommendedName>
    <alternativeName>
        <fullName evidence="11">2-phospho-D-glycerate hydro-lyase</fullName>
    </alternativeName>
</protein>
<dbReference type="SUPFAM" id="SSF54826">
    <property type="entry name" value="Enolase N-terminal domain-like"/>
    <property type="match status" value="1"/>
</dbReference>
<dbReference type="Gene3D" id="3.20.20.120">
    <property type="entry name" value="Enolase-like C-terminal domain"/>
    <property type="match status" value="1"/>
</dbReference>
<dbReference type="InterPro" id="IPR036849">
    <property type="entry name" value="Enolase-like_C_sf"/>
</dbReference>
<dbReference type="GO" id="GO:0004634">
    <property type="term" value="F:phosphopyruvate hydratase activity"/>
    <property type="evidence" value="ECO:0000318"/>
    <property type="project" value="GO_Central"/>
</dbReference>
<keyword evidence="16" id="KW-1185">Reference proteome</keyword>
<evidence type="ECO:0000256" key="5">
    <source>
        <dbReference type="ARBA" id="ARBA00012058"/>
    </source>
</evidence>
<evidence type="ECO:0000256" key="3">
    <source>
        <dbReference type="ARBA" id="ARBA00005031"/>
    </source>
</evidence>
<dbReference type="InterPro" id="IPR020810">
    <property type="entry name" value="Enolase_C"/>
</dbReference>
<evidence type="ECO:0000256" key="6">
    <source>
        <dbReference type="ARBA" id="ARBA00022490"/>
    </source>
</evidence>
<reference evidence="15 16" key="1">
    <citation type="journal article" date="2009" name="Science">
        <title>Genome sequence, comparative analysis, and population genetics of the domestic horse.</title>
        <authorList>
            <consortium name="Broad Institute Genome Sequencing Platform"/>
            <consortium name="Broad Institute Whole Genome Assembly Team"/>
            <person name="Wade C.M."/>
            <person name="Giulotto E."/>
            <person name="Sigurdsson S."/>
            <person name="Zoli M."/>
            <person name="Gnerre S."/>
            <person name="Imsland F."/>
            <person name="Lear T.L."/>
            <person name="Adelson D.L."/>
            <person name="Bailey E."/>
            <person name="Bellone R.R."/>
            <person name="Bloecker H."/>
            <person name="Distl O."/>
            <person name="Edgar R.C."/>
            <person name="Garber M."/>
            <person name="Leeb T."/>
            <person name="Mauceli E."/>
            <person name="MacLeod J.N."/>
            <person name="Penedo M.C.T."/>
            <person name="Raison J.M."/>
            <person name="Sharpe T."/>
            <person name="Vogel J."/>
            <person name="Andersson L."/>
            <person name="Antczak D.F."/>
            <person name="Biagi T."/>
            <person name="Binns M.M."/>
            <person name="Chowdhary B.P."/>
            <person name="Coleman S.J."/>
            <person name="Della Valle G."/>
            <person name="Fryc S."/>
            <person name="Guerin G."/>
            <person name="Hasegawa T."/>
            <person name="Hill E.W."/>
            <person name="Jurka J."/>
            <person name="Kiialainen A."/>
            <person name="Lindgren G."/>
            <person name="Liu J."/>
            <person name="Magnani E."/>
            <person name="Mickelson J.R."/>
            <person name="Murray J."/>
            <person name="Nergadze S.G."/>
            <person name="Onofrio R."/>
            <person name="Pedroni S."/>
            <person name="Piras M.F."/>
            <person name="Raudsepp T."/>
            <person name="Rocchi M."/>
            <person name="Roeed K.H."/>
            <person name="Ryder O.A."/>
            <person name="Searle S."/>
            <person name="Skow L."/>
            <person name="Swinburne J.E."/>
            <person name="Syvaenen A.C."/>
            <person name="Tozaki T."/>
            <person name="Valberg S.J."/>
            <person name="Vaudin M."/>
            <person name="White J.R."/>
            <person name="Zody M.C."/>
            <person name="Lander E.S."/>
            <person name="Lindblad-Toh K."/>
        </authorList>
    </citation>
    <scope>NUCLEOTIDE SEQUENCE [LARGE SCALE GENOMIC DNA]</scope>
    <source>
        <strain evidence="15 16">Thoroughbred</strain>
    </source>
</reference>
<dbReference type="Pfam" id="PF03952">
    <property type="entry name" value="Enolase_N"/>
    <property type="match status" value="1"/>
</dbReference>
<evidence type="ECO:0000256" key="9">
    <source>
        <dbReference type="ARBA" id="ARBA00023152"/>
    </source>
</evidence>
<dbReference type="Pfam" id="PF00113">
    <property type="entry name" value="Enolase_C"/>
    <property type="match status" value="1"/>
</dbReference>
<dbReference type="PANTHER" id="PTHR11902">
    <property type="entry name" value="ENOLASE"/>
    <property type="match status" value="1"/>
</dbReference>
<evidence type="ECO:0000256" key="2">
    <source>
        <dbReference type="ARBA" id="ARBA00004496"/>
    </source>
</evidence>
<dbReference type="SMART" id="SM01192">
    <property type="entry name" value="Enolase_C"/>
    <property type="match status" value="1"/>
</dbReference>
<dbReference type="Proteomes" id="UP000002281">
    <property type="component" value="Chromosome 2"/>
</dbReference>
<evidence type="ECO:0000256" key="7">
    <source>
        <dbReference type="ARBA" id="ARBA00022723"/>
    </source>
</evidence>
<keyword evidence="10" id="KW-0456">Lyase</keyword>
<organism evidence="15 16">
    <name type="scientific">Equus caballus</name>
    <name type="common">Horse</name>
    <dbReference type="NCBI Taxonomy" id="9796"/>
    <lineage>
        <taxon>Eukaryota</taxon>
        <taxon>Metazoa</taxon>
        <taxon>Chordata</taxon>
        <taxon>Craniata</taxon>
        <taxon>Vertebrata</taxon>
        <taxon>Euteleostomi</taxon>
        <taxon>Mammalia</taxon>
        <taxon>Eutheria</taxon>
        <taxon>Laurasiatheria</taxon>
        <taxon>Perissodactyla</taxon>
        <taxon>Equidae</taxon>
        <taxon>Equus</taxon>
    </lineage>
</organism>
<comment type="cofactor">
    <cofactor evidence="1">
        <name>Mg(2+)</name>
        <dbReference type="ChEBI" id="CHEBI:18420"/>
    </cofactor>
</comment>
<keyword evidence="9" id="KW-0324">Glycolysis</keyword>
<comment type="similarity">
    <text evidence="4">Belongs to the enolase family.</text>
</comment>
<keyword evidence="6" id="KW-0963">Cytoplasm</keyword>
<comment type="pathway">
    <text evidence="3">Carbohydrate degradation; glycolysis; pyruvate from D-glyceraldehyde 3-phosphate: step 4/5.</text>
</comment>
<dbReference type="GO" id="GO:0006096">
    <property type="term" value="P:glycolytic process"/>
    <property type="evidence" value="ECO:0000318"/>
    <property type="project" value="GO_Central"/>
</dbReference>
<dbReference type="SUPFAM" id="SSF51604">
    <property type="entry name" value="Enolase C-terminal domain-like"/>
    <property type="match status" value="1"/>
</dbReference>
<evidence type="ECO:0000256" key="1">
    <source>
        <dbReference type="ARBA" id="ARBA00001946"/>
    </source>
</evidence>
<reference evidence="15" key="3">
    <citation type="submission" date="2025-09" db="UniProtKB">
        <authorList>
            <consortium name="Ensembl"/>
        </authorList>
    </citation>
    <scope>IDENTIFICATION</scope>
    <source>
        <strain evidence="15">Thoroughbred</strain>
    </source>
</reference>